<evidence type="ECO:0000313" key="1">
    <source>
        <dbReference type="EMBL" id="CAI4054059.1"/>
    </source>
</evidence>
<dbReference type="Proteomes" id="UP001162087">
    <property type="component" value="Chromosome 16"/>
</dbReference>
<proteinExistence type="predicted"/>
<dbReference type="OrthoDB" id="4038219at2759"/>
<protein>
    <submittedName>
        <fullName evidence="1">Uncharacterized protein</fullName>
    </submittedName>
</protein>
<keyword evidence="2" id="KW-1185">Reference proteome</keyword>
<reference evidence="1" key="1">
    <citation type="submission" date="2022-10" db="EMBL/GenBank/DDBJ databases">
        <authorList>
            <person name="Byrne P K."/>
        </authorList>
    </citation>
    <scope>NUCLEOTIDE SEQUENCE</scope>
    <source>
        <strain evidence="1">IFO1802</strain>
    </source>
</reference>
<name>A0AA35NM67_SACK1</name>
<gene>
    <name evidence="1" type="primary">SKDI16G3910</name>
    <name evidence="1" type="ORF">SKDI_16G3910</name>
</gene>
<dbReference type="EMBL" id="OX365911">
    <property type="protein sequence ID" value="CAI4054059.1"/>
    <property type="molecule type" value="Genomic_DNA"/>
</dbReference>
<evidence type="ECO:0000313" key="2">
    <source>
        <dbReference type="Proteomes" id="UP001162087"/>
    </source>
</evidence>
<accession>A0AA35NM67</accession>
<organism evidence="1 2">
    <name type="scientific">Saccharomyces kudriavzevii (strain ATCC MYA-4449 / AS 2.2408 / CBS 8840 / NBRC 1802 / NCYC 2889)</name>
    <name type="common">Yeast</name>
    <dbReference type="NCBI Taxonomy" id="226230"/>
    <lineage>
        <taxon>Eukaryota</taxon>
        <taxon>Fungi</taxon>
        <taxon>Dikarya</taxon>
        <taxon>Ascomycota</taxon>
        <taxon>Saccharomycotina</taxon>
        <taxon>Saccharomycetes</taxon>
        <taxon>Saccharomycetales</taxon>
        <taxon>Saccharomycetaceae</taxon>
        <taxon>Saccharomyces</taxon>
    </lineage>
</organism>
<sequence>MGLPEVDFLLKNCILVELKLFYQTVFPVKELYWNHRITTELSRFSDIKYARSTFALSNGTFQKTRPKLDLILASHDIHKLATILFNLKAFIMNGKDEKSTDSNAPANRGEEHILEQKYSRLLNIWERDIGEQGSPFLQLQPDSNLLFAKRPVKYATTTENEDIDISSKEFFKLQEKQHRTDEVYNNEYIQPPSKIRDGEHGSNFIHFKPSLYYSYSSLPANMKLWLDGLEDDKMSLMGTNEKSTENLDILLHGFRGFPKKYDKTGN</sequence>